<dbReference type="PANTHER" id="PTHR43377">
    <property type="entry name" value="BILIVERDIN REDUCTASE A"/>
    <property type="match status" value="1"/>
</dbReference>
<gene>
    <name evidence="4" type="ORF">ACFQ03_19650</name>
</gene>
<evidence type="ECO:0000259" key="3">
    <source>
        <dbReference type="Pfam" id="PF22725"/>
    </source>
</evidence>
<comment type="caution">
    <text evidence="4">The sequence shown here is derived from an EMBL/GenBank/DDBJ whole genome shotgun (WGS) entry which is preliminary data.</text>
</comment>
<evidence type="ECO:0000259" key="2">
    <source>
        <dbReference type="Pfam" id="PF07883"/>
    </source>
</evidence>
<dbReference type="Pfam" id="PF01408">
    <property type="entry name" value="GFO_IDH_MocA"/>
    <property type="match status" value="1"/>
</dbReference>
<dbReference type="Proteomes" id="UP001597120">
    <property type="component" value="Unassembled WGS sequence"/>
</dbReference>
<dbReference type="InterPro" id="IPR051450">
    <property type="entry name" value="Gfo/Idh/MocA_Oxidoreductases"/>
</dbReference>
<dbReference type="InterPro" id="IPR013096">
    <property type="entry name" value="Cupin_2"/>
</dbReference>
<dbReference type="InterPro" id="IPR011051">
    <property type="entry name" value="RmlC_Cupin_sf"/>
</dbReference>
<accession>A0ABW3DFJ3</accession>
<dbReference type="PANTHER" id="PTHR43377:SF1">
    <property type="entry name" value="BILIVERDIN REDUCTASE A"/>
    <property type="match status" value="1"/>
</dbReference>
<dbReference type="Gene3D" id="2.60.120.10">
    <property type="entry name" value="Jelly Rolls"/>
    <property type="match status" value="1"/>
</dbReference>
<dbReference type="SUPFAM" id="SSF51735">
    <property type="entry name" value="NAD(P)-binding Rossmann-fold domains"/>
    <property type="match status" value="1"/>
</dbReference>
<dbReference type="SUPFAM" id="SSF51182">
    <property type="entry name" value="RmlC-like cupins"/>
    <property type="match status" value="1"/>
</dbReference>
<dbReference type="InterPro" id="IPR036291">
    <property type="entry name" value="NAD(P)-bd_dom_sf"/>
</dbReference>
<protein>
    <submittedName>
        <fullName evidence="4">Gfo/Idh/MocA family oxidoreductase</fullName>
    </submittedName>
</protein>
<dbReference type="EMBL" id="JBHTIU010000079">
    <property type="protein sequence ID" value="MFD0871356.1"/>
    <property type="molecule type" value="Genomic_DNA"/>
</dbReference>
<evidence type="ECO:0000313" key="5">
    <source>
        <dbReference type="Proteomes" id="UP001597120"/>
    </source>
</evidence>
<dbReference type="RefSeq" id="WP_186328411.1">
    <property type="nucleotide sequence ID" value="NZ_JBHTIU010000079.1"/>
</dbReference>
<dbReference type="Gene3D" id="3.30.360.10">
    <property type="entry name" value="Dihydrodipicolinate Reductase, domain 2"/>
    <property type="match status" value="1"/>
</dbReference>
<dbReference type="Pfam" id="PF22725">
    <property type="entry name" value="GFO_IDH_MocA_C3"/>
    <property type="match status" value="1"/>
</dbReference>
<dbReference type="InterPro" id="IPR055170">
    <property type="entry name" value="GFO_IDH_MocA-like_dom"/>
</dbReference>
<evidence type="ECO:0000313" key="4">
    <source>
        <dbReference type="EMBL" id="MFD0871356.1"/>
    </source>
</evidence>
<dbReference type="InterPro" id="IPR014710">
    <property type="entry name" value="RmlC-like_jellyroll"/>
</dbReference>
<evidence type="ECO:0000259" key="1">
    <source>
        <dbReference type="Pfam" id="PF01408"/>
    </source>
</evidence>
<dbReference type="InterPro" id="IPR000683">
    <property type="entry name" value="Gfo/Idh/MocA-like_OxRdtase_N"/>
</dbReference>
<keyword evidence="5" id="KW-1185">Reference proteome</keyword>
<reference evidence="5" key="1">
    <citation type="journal article" date="2019" name="Int. J. Syst. Evol. Microbiol.">
        <title>The Global Catalogue of Microorganisms (GCM) 10K type strain sequencing project: providing services to taxonomists for standard genome sequencing and annotation.</title>
        <authorList>
            <consortium name="The Broad Institute Genomics Platform"/>
            <consortium name="The Broad Institute Genome Sequencing Center for Infectious Disease"/>
            <person name="Wu L."/>
            <person name="Ma J."/>
        </authorList>
    </citation>
    <scope>NUCLEOTIDE SEQUENCE [LARGE SCALE GENOMIC DNA]</scope>
    <source>
        <strain evidence="5">CCUG 57263</strain>
    </source>
</reference>
<dbReference type="Gene3D" id="3.40.50.720">
    <property type="entry name" value="NAD(P)-binding Rossmann-like Domain"/>
    <property type="match status" value="1"/>
</dbReference>
<feature type="domain" description="Gfo/Idh/MocA-like oxidoreductase N-terminal" evidence="1">
    <location>
        <begin position="3"/>
        <end position="116"/>
    </location>
</feature>
<dbReference type="SUPFAM" id="SSF55347">
    <property type="entry name" value="Glyceraldehyde-3-phosphate dehydrogenase-like, C-terminal domain"/>
    <property type="match status" value="1"/>
</dbReference>
<dbReference type="Pfam" id="PF07883">
    <property type="entry name" value="Cupin_2"/>
    <property type="match status" value="1"/>
</dbReference>
<feature type="domain" description="Cupin type-2" evidence="2">
    <location>
        <begin position="360"/>
        <end position="424"/>
    </location>
</feature>
<organism evidence="4 5">
    <name type="scientific">Paenibacillus residui</name>
    <dbReference type="NCBI Taxonomy" id="629724"/>
    <lineage>
        <taxon>Bacteria</taxon>
        <taxon>Bacillati</taxon>
        <taxon>Bacillota</taxon>
        <taxon>Bacilli</taxon>
        <taxon>Bacillales</taxon>
        <taxon>Paenibacillaceae</taxon>
        <taxon>Paenibacillus</taxon>
    </lineage>
</organism>
<name>A0ABW3DFJ3_9BACL</name>
<proteinExistence type="predicted"/>
<sequence length="436" mass="49491">MMKALLVGIGGFGSGWYRRLRNQYSELQLAVADTDESKRAKVEEDGVPFYTSVQEAIEKERPDVLLNVTPPHIHKEINHLAFDHRIPVFCEKPIADNYEDAIAMVERAEKENIPFMIAENYRAFPFVRKLRKLIADGEIGSILTIDGVFYRYSEMAHSDKTAILEGLIVHHFDLIRYLTGREIGKVFATYRHSLNIVMELQAGITATFRCSVRSKGKHTDWAGNWRIEGDQGCLELIDNQIHLTKDGATTLIDDFSDVHAPGPFTEFLQSLEEQREPETSAKDYLRNQALAHYCRESITTHQAVDTSASWGYGPMIVRNYYDMEFGPPSVSHHGKGMTRGKRLYSREDFDTPIMFLGYGEIPPGASIGYHGHREDEEVYIILEGTGLMTVNGQTRQVKAGDVILNKPWWKHGLENNSDQPLRTLIFEVLKTPAADK</sequence>
<feature type="domain" description="GFO/IDH/MocA-like oxidoreductase" evidence="3">
    <location>
        <begin position="127"/>
        <end position="234"/>
    </location>
</feature>